<dbReference type="EMBL" id="JAODUP010000275">
    <property type="protein sequence ID" value="KAK2154187.1"/>
    <property type="molecule type" value="Genomic_DNA"/>
</dbReference>
<accession>A0AAD9JK84</accession>
<feature type="compositionally biased region" description="Polar residues" evidence="1">
    <location>
        <begin position="376"/>
        <end position="388"/>
    </location>
</feature>
<feature type="region of interest" description="Disordered" evidence="1">
    <location>
        <begin position="69"/>
        <end position="90"/>
    </location>
</feature>
<feature type="region of interest" description="Disordered" evidence="1">
    <location>
        <begin position="376"/>
        <end position="395"/>
    </location>
</feature>
<comment type="caution">
    <text evidence="2">The sequence shown here is derived from an EMBL/GenBank/DDBJ whole genome shotgun (WGS) entry which is preliminary data.</text>
</comment>
<reference evidence="2" key="1">
    <citation type="journal article" date="2023" name="Mol. Biol. Evol.">
        <title>Third-Generation Sequencing Reveals the Adaptive Role of the Epigenome in Three Deep-Sea Polychaetes.</title>
        <authorList>
            <person name="Perez M."/>
            <person name="Aroh O."/>
            <person name="Sun Y."/>
            <person name="Lan Y."/>
            <person name="Juniper S.K."/>
            <person name="Young C.R."/>
            <person name="Angers B."/>
            <person name="Qian P.Y."/>
        </authorList>
    </citation>
    <scope>NUCLEOTIDE SEQUENCE</scope>
    <source>
        <strain evidence="2">P08H-3</strain>
    </source>
</reference>
<gene>
    <name evidence="2" type="ORF">LSH36_275g11006</name>
</gene>
<evidence type="ECO:0000313" key="3">
    <source>
        <dbReference type="Proteomes" id="UP001208570"/>
    </source>
</evidence>
<evidence type="ECO:0000313" key="2">
    <source>
        <dbReference type="EMBL" id="KAK2154187.1"/>
    </source>
</evidence>
<feature type="region of interest" description="Disordered" evidence="1">
    <location>
        <begin position="526"/>
        <end position="566"/>
    </location>
</feature>
<sequence length="566" mass="64522">MARYKKMKTRPLVSASEKEKEKQFVLKAADKTAVTPTVLVMDSSTDSDRDYHRTDKNIRKVNKVRRWKTKSERDKFRSRPTKPCPNDQVTARGMKERSDFRQHILMAHQAAVCTCVVFHSTTQSNILLYYNINIESLLVSEAVQAQTELHIRDILGSSDGKTKTTKSTFTEQRTSSPVDVVMASTNYIFTSPEDLPKSPNIGSIAADLLCSLNQNTFLKKESEETPKYNTPSTQTYSEIALRGSKSSETVTRTQDNCYTVPRDIDNKVSRPSREPVTCHQTTNIVTNVIPEQRQQTVQCHEGHTENTELSSLLPEPDSQMWIHQDDPSYRDLTFGTSSQQSLTDLEVQALTDARALFTLNDIISSQDQSLLRETTLSHNTEQNTSDLSQYDHREDKQDPYCSMNTTYGQHRICNLLYRVKESKHAVAGMLYPPAHISSRPCHVCDLQDNIGDNFHTLYEPSQVNYTPLYFELFEFSFQSVEEMDVFDTFDGEIQPHSSNIHNTKISKCPTKNVLYPELEMKHRFLPRASPDSDGSPAWYPTTAIQLPSKPSHSPSPPPKLYPRRLY</sequence>
<protein>
    <submittedName>
        <fullName evidence="2">Uncharacterized protein</fullName>
    </submittedName>
</protein>
<evidence type="ECO:0000256" key="1">
    <source>
        <dbReference type="SAM" id="MobiDB-lite"/>
    </source>
</evidence>
<keyword evidence="3" id="KW-1185">Reference proteome</keyword>
<feature type="region of interest" description="Disordered" evidence="1">
    <location>
        <begin position="1"/>
        <end position="21"/>
    </location>
</feature>
<organism evidence="2 3">
    <name type="scientific">Paralvinella palmiformis</name>
    <dbReference type="NCBI Taxonomy" id="53620"/>
    <lineage>
        <taxon>Eukaryota</taxon>
        <taxon>Metazoa</taxon>
        <taxon>Spiralia</taxon>
        <taxon>Lophotrochozoa</taxon>
        <taxon>Annelida</taxon>
        <taxon>Polychaeta</taxon>
        <taxon>Sedentaria</taxon>
        <taxon>Canalipalpata</taxon>
        <taxon>Terebellida</taxon>
        <taxon>Terebelliformia</taxon>
        <taxon>Alvinellidae</taxon>
        <taxon>Paralvinella</taxon>
    </lineage>
</organism>
<dbReference type="AlphaFoldDB" id="A0AAD9JK84"/>
<dbReference type="Proteomes" id="UP001208570">
    <property type="component" value="Unassembled WGS sequence"/>
</dbReference>
<name>A0AAD9JK84_9ANNE</name>
<proteinExistence type="predicted"/>